<dbReference type="AlphaFoldDB" id="A0AAN9LAC9"/>
<proteinExistence type="predicted"/>
<name>A0AAN9LAC9_PHACN</name>
<protein>
    <submittedName>
        <fullName evidence="1">Uncharacterized protein</fullName>
    </submittedName>
</protein>
<dbReference type="EMBL" id="JAYMYR010000011">
    <property type="protein sequence ID" value="KAK7331691.1"/>
    <property type="molecule type" value="Genomic_DNA"/>
</dbReference>
<comment type="caution">
    <text evidence="1">The sequence shown here is derived from an EMBL/GenBank/DDBJ whole genome shotgun (WGS) entry which is preliminary data.</text>
</comment>
<sequence>MTPIKLRNIFTFLANPKSVCCPKSYCGQLQVLFFLHFLLLPWNLKLNSQLGARRFSRKCRERSRERRVEEKRKLKSTNVASFVEKLLLLF</sequence>
<organism evidence="1 2">
    <name type="scientific">Phaseolus coccineus</name>
    <name type="common">Scarlet runner bean</name>
    <name type="synonym">Phaseolus multiflorus</name>
    <dbReference type="NCBI Taxonomy" id="3886"/>
    <lineage>
        <taxon>Eukaryota</taxon>
        <taxon>Viridiplantae</taxon>
        <taxon>Streptophyta</taxon>
        <taxon>Embryophyta</taxon>
        <taxon>Tracheophyta</taxon>
        <taxon>Spermatophyta</taxon>
        <taxon>Magnoliopsida</taxon>
        <taxon>eudicotyledons</taxon>
        <taxon>Gunneridae</taxon>
        <taxon>Pentapetalae</taxon>
        <taxon>rosids</taxon>
        <taxon>fabids</taxon>
        <taxon>Fabales</taxon>
        <taxon>Fabaceae</taxon>
        <taxon>Papilionoideae</taxon>
        <taxon>50 kb inversion clade</taxon>
        <taxon>NPAAA clade</taxon>
        <taxon>indigoferoid/millettioid clade</taxon>
        <taxon>Phaseoleae</taxon>
        <taxon>Phaseolus</taxon>
    </lineage>
</organism>
<accession>A0AAN9LAC9</accession>
<gene>
    <name evidence="1" type="ORF">VNO80_28428</name>
</gene>
<dbReference type="Proteomes" id="UP001374584">
    <property type="component" value="Unassembled WGS sequence"/>
</dbReference>
<evidence type="ECO:0000313" key="2">
    <source>
        <dbReference type="Proteomes" id="UP001374584"/>
    </source>
</evidence>
<reference evidence="1 2" key="1">
    <citation type="submission" date="2024-01" db="EMBL/GenBank/DDBJ databases">
        <title>The genomes of 5 underutilized Papilionoideae crops provide insights into root nodulation and disease resistanc.</title>
        <authorList>
            <person name="Jiang F."/>
        </authorList>
    </citation>
    <scope>NUCLEOTIDE SEQUENCE [LARGE SCALE GENOMIC DNA]</scope>
    <source>
        <strain evidence="1">JINMINGXINNONG_FW02</strain>
        <tissue evidence="1">Leaves</tissue>
    </source>
</reference>
<keyword evidence="2" id="KW-1185">Reference proteome</keyword>
<evidence type="ECO:0000313" key="1">
    <source>
        <dbReference type="EMBL" id="KAK7331691.1"/>
    </source>
</evidence>